<protein>
    <recommendedName>
        <fullName evidence="5">Lipoprotein</fullName>
    </recommendedName>
</protein>
<reference evidence="3 4" key="1">
    <citation type="submission" date="2018-06" db="EMBL/GenBank/DDBJ databases">
        <title>Bacteria isolated from soil of Wuhan.</title>
        <authorList>
            <person name="Wei X."/>
            <person name="Chunhua H."/>
        </authorList>
    </citation>
    <scope>NUCLEOTIDE SEQUENCE [LARGE SCALE GENOMIC DNA]</scope>
    <source>
        <strain evidence="4">xwS2</strain>
    </source>
</reference>
<dbReference type="Proteomes" id="UP000288983">
    <property type="component" value="Unassembled WGS sequence"/>
</dbReference>
<organism evidence="3 4">
    <name type="scientific">Pseudomonas alkylphenolica</name>
    <dbReference type="NCBI Taxonomy" id="237609"/>
    <lineage>
        <taxon>Bacteria</taxon>
        <taxon>Pseudomonadati</taxon>
        <taxon>Pseudomonadota</taxon>
        <taxon>Gammaproteobacteria</taxon>
        <taxon>Pseudomonadales</taxon>
        <taxon>Pseudomonadaceae</taxon>
        <taxon>Pseudomonas</taxon>
    </lineage>
</organism>
<evidence type="ECO:0000256" key="1">
    <source>
        <dbReference type="SAM" id="MobiDB-lite"/>
    </source>
</evidence>
<feature type="compositionally biased region" description="Low complexity" evidence="1">
    <location>
        <begin position="28"/>
        <end position="39"/>
    </location>
</feature>
<dbReference type="RefSeq" id="WP_128322323.1">
    <property type="nucleotide sequence ID" value="NZ_QJRG01000034.1"/>
</dbReference>
<accession>A0A443ZW12</accession>
<dbReference type="EMBL" id="QJRG01000034">
    <property type="protein sequence ID" value="RWU25111.1"/>
    <property type="molecule type" value="Genomic_DNA"/>
</dbReference>
<feature type="signal peptide" evidence="2">
    <location>
        <begin position="1"/>
        <end position="19"/>
    </location>
</feature>
<gene>
    <name evidence="3" type="ORF">DM813_05110</name>
</gene>
<dbReference type="AlphaFoldDB" id="A0A443ZW12"/>
<name>A0A443ZW12_9PSED</name>
<feature type="region of interest" description="Disordered" evidence="1">
    <location>
        <begin position="26"/>
        <end position="92"/>
    </location>
</feature>
<evidence type="ECO:0000256" key="2">
    <source>
        <dbReference type="SAM" id="SignalP"/>
    </source>
</evidence>
<evidence type="ECO:0000313" key="3">
    <source>
        <dbReference type="EMBL" id="RWU25111.1"/>
    </source>
</evidence>
<feature type="chain" id="PRO_5019320635" description="Lipoprotein" evidence="2">
    <location>
        <begin position="20"/>
        <end position="92"/>
    </location>
</feature>
<dbReference type="STRING" id="237609.PSAKL28_39770"/>
<sequence length="92" mass="9512">MRCSTLAIFTLVSLQSAMAADLQPRTIAPVPGAPGTATPTPYPQVTPSTIPRAGDARPGSPLLPSITVPTPPRDQPLPGLTPQDSKDKAKTD</sequence>
<proteinExistence type="predicted"/>
<dbReference type="OrthoDB" id="6942211at2"/>
<comment type="caution">
    <text evidence="3">The sequence shown here is derived from an EMBL/GenBank/DDBJ whole genome shotgun (WGS) entry which is preliminary data.</text>
</comment>
<evidence type="ECO:0008006" key="5">
    <source>
        <dbReference type="Google" id="ProtNLM"/>
    </source>
</evidence>
<evidence type="ECO:0000313" key="4">
    <source>
        <dbReference type="Proteomes" id="UP000288983"/>
    </source>
</evidence>
<keyword evidence="2" id="KW-0732">Signal</keyword>